<proteinExistence type="predicted"/>
<dbReference type="RefSeq" id="WP_071897847.1">
    <property type="nucleotide sequence ID" value="NZ_MPIN01000002.1"/>
</dbReference>
<evidence type="ECO:0000256" key="1">
    <source>
        <dbReference type="SAM" id="MobiDB-lite"/>
    </source>
</evidence>
<dbReference type="EMBL" id="MPIN01000002">
    <property type="protein sequence ID" value="OJH41346.1"/>
    <property type="molecule type" value="Genomic_DNA"/>
</dbReference>
<evidence type="ECO:0000313" key="3">
    <source>
        <dbReference type="Proteomes" id="UP000182229"/>
    </source>
</evidence>
<evidence type="ECO:0000313" key="2">
    <source>
        <dbReference type="EMBL" id="OJH41346.1"/>
    </source>
</evidence>
<gene>
    <name evidence="2" type="ORF">BON30_10790</name>
</gene>
<accession>A0A1L9BGL1</accession>
<dbReference type="STRING" id="83449.BON30_10790"/>
<organism evidence="2 3">
    <name type="scientific">Cystobacter ferrugineus</name>
    <dbReference type="NCBI Taxonomy" id="83449"/>
    <lineage>
        <taxon>Bacteria</taxon>
        <taxon>Pseudomonadati</taxon>
        <taxon>Myxococcota</taxon>
        <taxon>Myxococcia</taxon>
        <taxon>Myxococcales</taxon>
        <taxon>Cystobacterineae</taxon>
        <taxon>Archangiaceae</taxon>
        <taxon>Cystobacter</taxon>
    </lineage>
</organism>
<name>A0A1L9BGL1_9BACT</name>
<dbReference type="Proteomes" id="UP000182229">
    <property type="component" value="Unassembled WGS sequence"/>
</dbReference>
<reference evidence="3" key="1">
    <citation type="submission" date="2016-11" db="EMBL/GenBank/DDBJ databases">
        <authorList>
            <person name="Shukria A."/>
            <person name="Stevens D.C."/>
        </authorList>
    </citation>
    <scope>NUCLEOTIDE SEQUENCE [LARGE SCALE GENOMIC DNA]</scope>
    <source>
        <strain evidence="3">Cbfe23</strain>
    </source>
</reference>
<comment type="caution">
    <text evidence="2">The sequence shown here is derived from an EMBL/GenBank/DDBJ whole genome shotgun (WGS) entry which is preliminary data.</text>
</comment>
<reference evidence="2 3" key="2">
    <citation type="submission" date="2016-12" db="EMBL/GenBank/DDBJ databases">
        <title>Draft Genome Sequence of Cystobacter ferrugineus Strain Cbfe23.</title>
        <authorList>
            <person name="Akbar S."/>
            <person name="Dowd S.E."/>
            <person name="Stevens D.C."/>
        </authorList>
    </citation>
    <scope>NUCLEOTIDE SEQUENCE [LARGE SCALE GENOMIC DNA]</scope>
    <source>
        <strain evidence="2 3">Cbfe23</strain>
    </source>
</reference>
<dbReference type="AlphaFoldDB" id="A0A1L9BGL1"/>
<keyword evidence="3" id="KW-1185">Reference proteome</keyword>
<feature type="region of interest" description="Disordered" evidence="1">
    <location>
        <begin position="44"/>
        <end position="91"/>
    </location>
</feature>
<protein>
    <submittedName>
        <fullName evidence="2">Uncharacterized protein</fullName>
    </submittedName>
</protein>
<sequence>MHADHETEIWIALEEGILTRQEEDSIREEARRLGRGPLELLRERGRISEETLTSLQRRASGPEKRHAGPGEAAPGEQANDRQALAREQVSPNAIFHATSKRVRELPITIDKLL</sequence>